<dbReference type="GO" id="GO:0070626">
    <property type="term" value="F:(S)-2-(5-amino-1-(5-phospho-D-ribosyl)imidazole-4-carboxamido) succinate lyase (fumarate-forming) activity"/>
    <property type="evidence" value="ECO:0007669"/>
    <property type="project" value="TreeGrafter"/>
</dbReference>
<dbReference type="GO" id="GO:0004018">
    <property type="term" value="F:N6-(1,2-dicarboxyethyl)AMP AMP-lyase (fumarate-forming) activity"/>
    <property type="evidence" value="ECO:0007669"/>
    <property type="project" value="UniProtKB-UniRule"/>
</dbReference>
<evidence type="ECO:0000256" key="9">
    <source>
        <dbReference type="ARBA" id="ARBA00030717"/>
    </source>
</evidence>
<keyword evidence="6 12" id="KW-0658">Purine biosynthesis</keyword>
<evidence type="ECO:0000256" key="6">
    <source>
        <dbReference type="ARBA" id="ARBA00022755"/>
    </source>
</evidence>
<dbReference type="AlphaFoldDB" id="A0A222EQQ8"/>
<dbReference type="InterPro" id="IPR024083">
    <property type="entry name" value="Fumarase/histidase_N"/>
</dbReference>
<evidence type="ECO:0000256" key="12">
    <source>
        <dbReference type="RuleBase" id="RU361172"/>
    </source>
</evidence>
<dbReference type="OrthoDB" id="9768878at2"/>
<evidence type="ECO:0000259" key="13">
    <source>
        <dbReference type="SMART" id="SM00998"/>
    </source>
</evidence>
<evidence type="ECO:0000256" key="5">
    <source>
        <dbReference type="ARBA" id="ARBA00017058"/>
    </source>
</evidence>
<dbReference type="Pfam" id="PF10397">
    <property type="entry name" value="ADSL_C"/>
    <property type="match status" value="1"/>
</dbReference>
<reference evidence="14 15" key="1">
    <citation type="submission" date="2017-07" db="EMBL/GenBank/DDBJ databases">
        <title>Complete genome sequence of Spiroplasma corruscae EC-1 (DSM 19793).</title>
        <authorList>
            <person name="Tsai Y.-M."/>
            <person name="Lo W.-S."/>
            <person name="Kuo C.-H."/>
        </authorList>
    </citation>
    <scope>NUCLEOTIDE SEQUENCE [LARGE SCALE GENOMIC DNA]</scope>
    <source>
        <strain evidence="14 15">EC-1</strain>
    </source>
</reference>
<dbReference type="FunFam" id="1.20.200.10:FF:000008">
    <property type="entry name" value="Adenylosuccinate lyase"/>
    <property type="match status" value="1"/>
</dbReference>
<proteinExistence type="inferred from homology"/>
<dbReference type="UniPathway" id="UPA00075">
    <property type="reaction ID" value="UER00336"/>
</dbReference>
<accession>A0A222EQQ8</accession>
<dbReference type="SMART" id="SM00998">
    <property type="entry name" value="ADSL_C"/>
    <property type="match status" value="1"/>
</dbReference>
<organism evidence="14 15">
    <name type="scientific">Spiroplasma corruscae</name>
    <dbReference type="NCBI Taxonomy" id="216934"/>
    <lineage>
        <taxon>Bacteria</taxon>
        <taxon>Bacillati</taxon>
        <taxon>Mycoplasmatota</taxon>
        <taxon>Mollicutes</taxon>
        <taxon>Entomoplasmatales</taxon>
        <taxon>Spiroplasmataceae</taxon>
        <taxon>Spiroplasma</taxon>
    </lineage>
</organism>
<dbReference type="GO" id="GO:0044208">
    <property type="term" value="P:'de novo' AMP biosynthetic process"/>
    <property type="evidence" value="ECO:0007669"/>
    <property type="project" value="UniProtKB-UniPathway"/>
</dbReference>
<protein>
    <recommendedName>
        <fullName evidence="5 11">Adenylosuccinate lyase</fullName>
        <shortName evidence="12">ASL</shortName>
        <ecNumber evidence="4 11">4.3.2.2</ecNumber>
    </recommendedName>
    <alternativeName>
        <fullName evidence="9 12">Adenylosuccinase</fullName>
    </alternativeName>
</protein>
<dbReference type="Gene3D" id="1.20.200.10">
    <property type="entry name" value="Fumarase/aspartase (Central domain)"/>
    <property type="match status" value="1"/>
</dbReference>
<dbReference type="SUPFAM" id="SSF48557">
    <property type="entry name" value="L-aspartase-like"/>
    <property type="match status" value="1"/>
</dbReference>
<dbReference type="CDD" id="cd01360">
    <property type="entry name" value="Adenylsuccinate_lyase_1"/>
    <property type="match status" value="1"/>
</dbReference>
<dbReference type="PANTHER" id="PTHR43172:SF1">
    <property type="entry name" value="ADENYLOSUCCINATE LYASE"/>
    <property type="match status" value="1"/>
</dbReference>
<evidence type="ECO:0000256" key="11">
    <source>
        <dbReference type="NCBIfam" id="TIGR00928"/>
    </source>
</evidence>
<evidence type="ECO:0000256" key="2">
    <source>
        <dbReference type="ARBA" id="ARBA00004734"/>
    </source>
</evidence>
<dbReference type="InterPro" id="IPR000362">
    <property type="entry name" value="Fumarate_lyase_fam"/>
</dbReference>
<dbReference type="InterPro" id="IPR019468">
    <property type="entry name" value="AdenyloSucc_lyase_C"/>
</dbReference>
<evidence type="ECO:0000256" key="4">
    <source>
        <dbReference type="ARBA" id="ARBA00012339"/>
    </source>
</evidence>
<dbReference type="NCBIfam" id="TIGR00928">
    <property type="entry name" value="purB"/>
    <property type="match status" value="1"/>
</dbReference>
<gene>
    <name evidence="14" type="primary">purB</name>
    <name evidence="14" type="ORF">SCORR_v1c09840</name>
</gene>
<name>A0A222EQQ8_9MOLU</name>
<feature type="domain" description="Adenylosuccinate lyase C-terminal" evidence="13">
    <location>
        <begin position="349"/>
        <end position="430"/>
    </location>
</feature>
<dbReference type="InterPro" id="IPR022761">
    <property type="entry name" value="Fumarate_lyase_N"/>
</dbReference>
<keyword evidence="7 12" id="KW-0456">Lyase</keyword>
<evidence type="ECO:0000256" key="8">
    <source>
        <dbReference type="ARBA" id="ARBA00024477"/>
    </source>
</evidence>
<comment type="catalytic activity">
    <reaction evidence="8">
        <text>(2S)-2-[5-amino-1-(5-phospho-beta-D-ribosyl)imidazole-4-carboxamido]succinate = 5-amino-1-(5-phospho-beta-D-ribosyl)imidazole-4-carboxamide + fumarate</text>
        <dbReference type="Rhea" id="RHEA:23920"/>
        <dbReference type="ChEBI" id="CHEBI:29806"/>
        <dbReference type="ChEBI" id="CHEBI:58443"/>
        <dbReference type="ChEBI" id="CHEBI:58475"/>
        <dbReference type="EC" id="4.3.2.2"/>
    </reaction>
    <physiologicalReaction direction="left-to-right" evidence="8">
        <dbReference type="Rhea" id="RHEA:23921"/>
    </physiologicalReaction>
</comment>
<dbReference type="KEGG" id="scou:SCORR_v1c09840"/>
<dbReference type="PROSITE" id="PS00163">
    <property type="entry name" value="FUMARATE_LYASES"/>
    <property type="match status" value="1"/>
</dbReference>
<evidence type="ECO:0000256" key="1">
    <source>
        <dbReference type="ARBA" id="ARBA00004706"/>
    </source>
</evidence>
<comment type="pathway">
    <text evidence="2 12">Purine metabolism; AMP biosynthesis via de novo pathway; AMP from IMP: step 2/2.</text>
</comment>
<dbReference type="EMBL" id="CP022535">
    <property type="protein sequence ID" value="ASP28756.1"/>
    <property type="molecule type" value="Genomic_DNA"/>
</dbReference>
<dbReference type="Gene3D" id="1.10.275.10">
    <property type="entry name" value="Fumarase/aspartase (N-terminal domain)"/>
    <property type="match status" value="1"/>
</dbReference>
<dbReference type="RefSeq" id="WP_094049800.1">
    <property type="nucleotide sequence ID" value="NZ_CP022535.1"/>
</dbReference>
<dbReference type="InterPro" id="IPR020557">
    <property type="entry name" value="Fumarate_lyase_CS"/>
</dbReference>
<dbReference type="UniPathway" id="UPA00074">
    <property type="reaction ID" value="UER00132"/>
</dbReference>
<dbReference type="GO" id="GO:0005829">
    <property type="term" value="C:cytosol"/>
    <property type="evidence" value="ECO:0007669"/>
    <property type="project" value="TreeGrafter"/>
</dbReference>
<dbReference type="PANTHER" id="PTHR43172">
    <property type="entry name" value="ADENYLOSUCCINATE LYASE"/>
    <property type="match status" value="1"/>
</dbReference>
<dbReference type="Proteomes" id="UP000203229">
    <property type="component" value="Chromosome"/>
</dbReference>
<evidence type="ECO:0000256" key="7">
    <source>
        <dbReference type="ARBA" id="ARBA00023239"/>
    </source>
</evidence>
<evidence type="ECO:0000313" key="14">
    <source>
        <dbReference type="EMBL" id="ASP28756.1"/>
    </source>
</evidence>
<evidence type="ECO:0000313" key="15">
    <source>
        <dbReference type="Proteomes" id="UP000203229"/>
    </source>
</evidence>
<keyword evidence="15" id="KW-1185">Reference proteome</keyword>
<dbReference type="InterPro" id="IPR004769">
    <property type="entry name" value="Pur_lyase"/>
</dbReference>
<dbReference type="Pfam" id="PF00206">
    <property type="entry name" value="Lyase_1"/>
    <property type="match status" value="1"/>
</dbReference>
<comment type="catalytic activity">
    <reaction evidence="10">
        <text>N(6)-(1,2-dicarboxyethyl)-AMP = fumarate + AMP</text>
        <dbReference type="Rhea" id="RHEA:16853"/>
        <dbReference type="ChEBI" id="CHEBI:29806"/>
        <dbReference type="ChEBI" id="CHEBI:57567"/>
        <dbReference type="ChEBI" id="CHEBI:456215"/>
        <dbReference type="EC" id="4.3.2.2"/>
    </reaction>
    <physiologicalReaction direction="left-to-right" evidence="10">
        <dbReference type="Rhea" id="RHEA:16854"/>
    </physiologicalReaction>
</comment>
<dbReference type="EC" id="4.3.2.2" evidence="4 11"/>
<dbReference type="GO" id="GO:0006189">
    <property type="term" value="P:'de novo' IMP biosynthetic process"/>
    <property type="evidence" value="ECO:0007669"/>
    <property type="project" value="UniProtKB-UniPathway"/>
</dbReference>
<comment type="similarity">
    <text evidence="3 12">Belongs to the lyase 1 family. Adenylosuccinate lyase subfamily.</text>
</comment>
<dbReference type="Gene3D" id="1.10.40.30">
    <property type="entry name" value="Fumarase/aspartase (C-terminal domain)"/>
    <property type="match status" value="1"/>
</dbReference>
<dbReference type="PRINTS" id="PR00149">
    <property type="entry name" value="FUMRATELYASE"/>
</dbReference>
<sequence>MIDRYLIKEIEKIWDEENKLQTWLKVEKAVVKALNKLGVVPDTDLKKIMDLNEINIERMLEIEKETKHDVVAFTRMISEYLGNEKKWIHLGLTSTDVVDTSQNILIKNSNLIVEKELFNLLDKLKSKALENKETLIMGRSHGMYGEPTSLGLKFLLWFDELKRQISRFDLAKLQLEVAKISGSMGNYANIEPEVEEFVAKEFELGLDNISTQVTQRDRHSNLILVFANIASTLEKITTEIRLFQRSEVQEICEGFGIGQKGSSSMPHKKNPISSENITGLSRYIRSFVSMALENNVLWHERDISHSSNERLMFPDIYNILVYALRRTTNTINNLVINKDKMLEHISSQNNIFYSQRVLTYILIKYNFSREEVYDFIQQCTLECQRTNKDFKSVLLDNGVTKYITNLDEFESLFDLKYFLRHVNRVFERVVK</sequence>
<dbReference type="InterPro" id="IPR008948">
    <property type="entry name" value="L-Aspartase-like"/>
</dbReference>
<comment type="pathway">
    <text evidence="1 12">Purine metabolism; IMP biosynthesis via de novo pathway; 5-amino-1-(5-phospho-D-ribosyl)imidazole-4-carboxamide from 5-amino-1-(5-phospho-D-ribosyl)imidazole-4-carboxylate: step 2/2.</text>
</comment>
<evidence type="ECO:0000256" key="3">
    <source>
        <dbReference type="ARBA" id="ARBA00008273"/>
    </source>
</evidence>
<dbReference type="PRINTS" id="PR00145">
    <property type="entry name" value="ARGSUCLYASE"/>
</dbReference>
<evidence type="ECO:0000256" key="10">
    <source>
        <dbReference type="ARBA" id="ARBA00049115"/>
    </source>
</evidence>